<evidence type="ECO:0000313" key="3">
    <source>
        <dbReference type="Proteomes" id="UP000253204"/>
    </source>
</evidence>
<reference evidence="2 3" key="1">
    <citation type="submission" date="2018-07" db="EMBL/GenBank/DDBJ databases">
        <title>Halomonas rutogse sp. nov., isolated from Lake TangqianCo on Tibetan Plateau.</title>
        <authorList>
            <person name="Lu H."/>
            <person name="Xing P."/>
            <person name="Wu Q."/>
        </authorList>
    </citation>
    <scope>NUCLEOTIDE SEQUENCE [LARGE SCALE GENOMIC DNA]</scope>
    <source>
        <strain evidence="2 3">TQ8S</strain>
    </source>
</reference>
<dbReference type="Proteomes" id="UP000253204">
    <property type="component" value="Unassembled WGS sequence"/>
</dbReference>
<organism evidence="2 3">
    <name type="scientific">Vreelandella rituensis</name>
    <dbReference type="NCBI Taxonomy" id="2282306"/>
    <lineage>
        <taxon>Bacteria</taxon>
        <taxon>Pseudomonadati</taxon>
        <taxon>Pseudomonadota</taxon>
        <taxon>Gammaproteobacteria</taxon>
        <taxon>Oceanospirillales</taxon>
        <taxon>Halomonadaceae</taxon>
        <taxon>Vreelandella</taxon>
    </lineage>
</organism>
<evidence type="ECO:0000313" key="2">
    <source>
        <dbReference type="EMBL" id="RCV87416.1"/>
    </source>
</evidence>
<dbReference type="EMBL" id="QPIJ01000050">
    <property type="protein sequence ID" value="RCV87416.1"/>
    <property type="molecule type" value="Genomic_DNA"/>
</dbReference>
<dbReference type="OrthoDB" id="356681at2"/>
<accession>A0A368TSV3</accession>
<proteinExistence type="predicted"/>
<feature type="domain" description="Calcineurin-like phosphoesterase" evidence="1">
    <location>
        <begin position="1"/>
        <end position="228"/>
    </location>
</feature>
<evidence type="ECO:0000259" key="1">
    <source>
        <dbReference type="Pfam" id="PF00149"/>
    </source>
</evidence>
<dbReference type="AlphaFoldDB" id="A0A368TSV3"/>
<dbReference type="Gene3D" id="3.60.21.10">
    <property type="match status" value="1"/>
</dbReference>
<dbReference type="GO" id="GO:0016787">
    <property type="term" value="F:hydrolase activity"/>
    <property type="evidence" value="ECO:0007669"/>
    <property type="project" value="InterPro"/>
</dbReference>
<dbReference type="Pfam" id="PF00149">
    <property type="entry name" value="Metallophos"/>
    <property type="match status" value="1"/>
</dbReference>
<dbReference type="SUPFAM" id="SSF56300">
    <property type="entry name" value="Metallo-dependent phosphatases"/>
    <property type="match status" value="1"/>
</dbReference>
<dbReference type="RefSeq" id="WP_114488021.1">
    <property type="nucleotide sequence ID" value="NZ_CBCSHM010000044.1"/>
</dbReference>
<name>A0A368TSV3_9GAMM</name>
<dbReference type="InterPro" id="IPR004843">
    <property type="entry name" value="Calcineurin-like_PHP"/>
</dbReference>
<protein>
    <recommendedName>
        <fullName evidence="1">Calcineurin-like phosphoesterase domain-containing protein</fullName>
    </recommendedName>
</protein>
<dbReference type="InterPro" id="IPR029052">
    <property type="entry name" value="Metallo-depent_PP-like"/>
</dbReference>
<dbReference type="PANTHER" id="PTHR37844">
    <property type="entry name" value="SER/THR PROTEIN PHOSPHATASE SUPERFAMILY (AFU_ORTHOLOGUE AFUA_1G14840)"/>
    <property type="match status" value="1"/>
</dbReference>
<comment type="caution">
    <text evidence="2">The sequence shown here is derived from an EMBL/GenBank/DDBJ whole genome shotgun (WGS) entry which is preliminary data.</text>
</comment>
<gene>
    <name evidence="2" type="ORF">DU506_16655</name>
</gene>
<keyword evidence="3" id="KW-1185">Reference proteome</keyword>
<dbReference type="PANTHER" id="PTHR37844:SF2">
    <property type="entry name" value="SER_THR PROTEIN PHOSPHATASE SUPERFAMILY (AFU_ORTHOLOGUE AFUA_1G14840)"/>
    <property type="match status" value="1"/>
</dbReference>
<sequence length="264" mass="29319">MHLMLASDLHLEHFPTLSDVIPEYAMYQTPDILVLAGDIDNVSHLQWSLLSISDLFEGIPILFIPGNHEYYSRYHTMEEINDRLRGVERYLQNEGFPFHLLINDSVTIGGWHFFGGPMWSDMAQNAPVPPGDEHGIRMVDGHPPVSNDLRGLHASFREGLSQHLASYPSKQSIVISHFSPSLRFGNPLVATPAPGAVDYCRYFSADMDAVLDDPAAAPAAWLYGHTHYSMQERLSSGCLVASAQGGYPGERHQGLTGAFKIFEL</sequence>